<gene>
    <name evidence="2" type="ORF">ONZ51_g5734</name>
</gene>
<organism evidence="2 3">
    <name type="scientific">Trametes cubensis</name>
    <dbReference type="NCBI Taxonomy" id="1111947"/>
    <lineage>
        <taxon>Eukaryota</taxon>
        <taxon>Fungi</taxon>
        <taxon>Dikarya</taxon>
        <taxon>Basidiomycota</taxon>
        <taxon>Agaricomycotina</taxon>
        <taxon>Agaricomycetes</taxon>
        <taxon>Polyporales</taxon>
        <taxon>Polyporaceae</taxon>
        <taxon>Trametes</taxon>
    </lineage>
</organism>
<feature type="region of interest" description="Disordered" evidence="1">
    <location>
        <begin position="1"/>
        <end position="23"/>
    </location>
</feature>
<evidence type="ECO:0000313" key="3">
    <source>
        <dbReference type="Proteomes" id="UP001215151"/>
    </source>
</evidence>
<feature type="compositionally biased region" description="Low complexity" evidence="1">
    <location>
        <begin position="458"/>
        <end position="472"/>
    </location>
</feature>
<feature type="region of interest" description="Disordered" evidence="1">
    <location>
        <begin position="327"/>
        <end position="413"/>
    </location>
</feature>
<feature type="compositionally biased region" description="Polar residues" evidence="1">
    <location>
        <begin position="447"/>
        <end position="457"/>
    </location>
</feature>
<dbReference type="EMBL" id="JAPEVG010000127">
    <property type="protein sequence ID" value="KAJ8481859.1"/>
    <property type="molecule type" value="Genomic_DNA"/>
</dbReference>
<accession>A0AAD7TTI7</accession>
<reference evidence="2" key="1">
    <citation type="submission" date="2022-11" db="EMBL/GenBank/DDBJ databases">
        <title>Genome Sequence of Cubamyces cubensis.</title>
        <authorList>
            <person name="Buettner E."/>
        </authorList>
    </citation>
    <scope>NUCLEOTIDE SEQUENCE</scope>
    <source>
        <strain evidence="2">MPL-01</strain>
    </source>
</reference>
<sequence>MSIAAHYPSAPSAAPADRRGYPDIHSAYDPSSYFSHYSPPSLSNVAASSLDAGYSLNHSANSSGASYSWDAHDPGAVQSASYPSSSSTSVNAYHHHSATPASSVACSVVPSNASYSAYSAHSDSYSSASANYPASRSINLPSPSSTASARTSARAVQSSGARSYSSLAAAAAATTSTTGSSSTPRLQNATWDSAGLYTIDPADPVSQSPGHHAYTHSPATSPPRTPVTPPIKEEDAEGEFIIEVSVPADPVPSTMPEVPLRAIHAPPRQRKMMYSFRLDSFATHDGIHSAAKQPGAGGIEVGPLRQRPVEFEWQVELSAPLVPDDENTARYWVPSSPKQSGQKRRRMASSTAPRRAQRVLMGGGGSVSPALSLEYQPGQLDSDPWDGSSSGGYASVAENGSGSATAATSSPTFAPIMTPAQSLGWSMRYQTAEVDLEPSTYHRQHAAQPSLSRVSQPSQSAFVFSAGSSSKSSYDRQQHQAQTQSPAYGYESGYSRSSGRYAEVYASSSSSNTGWYRE</sequence>
<name>A0AAD7TTI7_9APHY</name>
<feature type="region of interest" description="Disordered" evidence="1">
    <location>
        <begin position="198"/>
        <end position="228"/>
    </location>
</feature>
<feature type="region of interest" description="Disordered" evidence="1">
    <location>
        <begin position="441"/>
        <end position="495"/>
    </location>
</feature>
<comment type="caution">
    <text evidence="2">The sequence shown here is derived from an EMBL/GenBank/DDBJ whole genome shotgun (WGS) entry which is preliminary data.</text>
</comment>
<dbReference type="AlphaFoldDB" id="A0AAD7TTI7"/>
<keyword evidence="3" id="KW-1185">Reference proteome</keyword>
<feature type="compositionally biased region" description="Low complexity" evidence="1">
    <location>
        <begin position="400"/>
        <end position="413"/>
    </location>
</feature>
<feature type="compositionally biased region" description="Low complexity" evidence="1">
    <location>
        <begin position="1"/>
        <end position="15"/>
    </location>
</feature>
<evidence type="ECO:0000256" key="1">
    <source>
        <dbReference type="SAM" id="MobiDB-lite"/>
    </source>
</evidence>
<evidence type="ECO:0000313" key="2">
    <source>
        <dbReference type="EMBL" id="KAJ8481859.1"/>
    </source>
</evidence>
<protein>
    <submittedName>
        <fullName evidence="2">Uncharacterized protein</fullName>
    </submittedName>
</protein>
<proteinExistence type="predicted"/>
<dbReference type="Proteomes" id="UP001215151">
    <property type="component" value="Unassembled WGS sequence"/>
</dbReference>